<protein>
    <submittedName>
        <fullName evidence="2">Uncharacterized protein</fullName>
    </submittedName>
</protein>
<dbReference type="Proteomes" id="UP000434957">
    <property type="component" value="Unassembled WGS sequence"/>
</dbReference>
<dbReference type="EMBL" id="QXFT01004139">
    <property type="protein sequence ID" value="KAE9280011.1"/>
    <property type="molecule type" value="Genomic_DNA"/>
</dbReference>
<evidence type="ECO:0000313" key="3">
    <source>
        <dbReference type="Proteomes" id="UP000434957"/>
    </source>
</evidence>
<comment type="caution">
    <text evidence="2">The sequence shown here is derived from an EMBL/GenBank/DDBJ whole genome shotgun (WGS) entry which is preliminary data.</text>
</comment>
<dbReference type="Proteomes" id="UP000435112">
    <property type="component" value="Unassembled WGS sequence"/>
</dbReference>
<accession>A0A6A4BVF6</accession>
<dbReference type="AlphaFoldDB" id="A0A6A4BVF6"/>
<gene>
    <name evidence="1" type="ORF">PR002_g27030</name>
    <name evidence="2" type="ORF">PR003_g28077</name>
</gene>
<name>A0A6A4BVF6_9STRA</name>
<evidence type="ECO:0000313" key="4">
    <source>
        <dbReference type="Proteomes" id="UP000435112"/>
    </source>
</evidence>
<organism evidence="2 3">
    <name type="scientific">Phytophthora rubi</name>
    <dbReference type="NCBI Taxonomy" id="129364"/>
    <lineage>
        <taxon>Eukaryota</taxon>
        <taxon>Sar</taxon>
        <taxon>Stramenopiles</taxon>
        <taxon>Oomycota</taxon>
        <taxon>Peronosporomycetes</taxon>
        <taxon>Peronosporales</taxon>
        <taxon>Peronosporaceae</taxon>
        <taxon>Phytophthora</taxon>
    </lineage>
</organism>
<proteinExistence type="predicted"/>
<keyword evidence="3" id="KW-1185">Reference proteome</keyword>
<sequence length="263" mass="29696">MSEYNGHELRPFNYFPSRTIVRKLIPVRLDSELLVLLDASGARQRRRAAVAVREAAVRRLDALGAFHELDGRVGAFRLVVDHCRHVVQPQEVRADDAIRIVVPADPVRHFGRRLHLHLHHCGRVWRCSQFKKVFDIFLGYFSSIEICVSEELGNVTIREDDNFAPGVTQNRLISSTLGGLRMESNTVYFSHYEEGGSEPGHGHGYGLFVADFVDEDAITRTSAFAETSALFLNSPPTRPSDVRVERRPRALQVAAARKGELRR</sequence>
<evidence type="ECO:0000313" key="2">
    <source>
        <dbReference type="EMBL" id="KAE9280011.1"/>
    </source>
</evidence>
<evidence type="ECO:0000313" key="1">
    <source>
        <dbReference type="EMBL" id="KAE8970710.1"/>
    </source>
</evidence>
<reference evidence="2 3" key="1">
    <citation type="submission" date="2018-08" db="EMBL/GenBank/DDBJ databases">
        <title>Genomic investigation of the strawberry pathogen Phytophthora fragariae indicates pathogenicity is determined by transcriptional variation in three key races.</title>
        <authorList>
            <person name="Adams T.M."/>
            <person name="Armitage A.D."/>
            <person name="Sobczyk M.K."/>
            <person name="Bates H.J."/>
            <person name="Dunwell J.M."/>
            <person name="Nellist C.F."/>
            <person name="Harrison R.J."/>
        </authorList>
    </citation>
    <scope>NUCLEOTIDE SEQUENCE [LARGE SCALE GENOMIC DNA]</scope>
    <source>
        <strain evidence="1 4">SCRP324</strain>
        <strain evidence="2 3">SCRP333</strain>
    </source>
</reference>
<dbReference type="EMBL" id="QXFU01004101">
    <property type="protein sequence ID" value="KAE8970710.1"/>
    <property type="molecule type" value="Genomic_DNA"/>
</dbReference>